<dbReference type="InterPro" id="IPR018211">
    <property type="entry name" value="ADH_Fe_CS"/>
</dbReference>
<name>A0A939BMC8_9FIRM</name>
<dbReference type="GO" id="GO:1990362">
    <property type="term" value="F:butanol dehydrogenase (NAD+) activity"/>
    <property type="evidence" value="ECO:0007669"/>
    <property type="project" value="InterPro"/>
</dbReference>
<dbReference type="RefSeq" id="WP_204700831.1">
    <property type="nucleotide sequence ID" value="NZ_JAFBDQ010000004.1"/>
</dbReference>
<evidence type="ECO:0000259" key="2">
    <source>
        <dbReference type="Pfam" id="PF00465"/>
    </source>
</evidence>
<dbReference type="Proteomes" id="UP000774000">
    <property type="component" value="Unassembled WGS sequence"/>
</dbReference>
<sequence>MQNFTFQNSTKVIFGRDKEKTVGTEVKEYSDHVLLHYGGGSIKKYGVYDDVIDSLEEAGVEVTELGGVQPNPRLSLVEEGIEICREKDIDFILAVGGGSVIDSAKSIAAGVPYEGDVWDFFAGEAEIETALPVGTVLTIPAAGSETSPAAVVTNEEEDLKWDIGSNKLRPQFSILNPEITYTLPDYQTACGAADMMAHIMERYFTKTEDVELTDKLCAGTLRTIINNTPCALKEPKNYDARAEIMWAGTIAHNDLLGTGREEDWASHAIEHELSALYDVAHGAGLAVIFPAWMEYVHQEHVERFAQFAVDVWNVDPDFYNVEQTAKKGIEKTREFFSSIGLPVSLEELGVPTNKLEEMADKCTSGGPVGNFKSLDKEDVFRIYKLSQNKR</sequence>
<proteinExistence type="predicted"/>
<evidence type="ECO:0000313" key="5">
    <source>
        <dbReference type="Proteomes" id="UP000774000"/>
    </source>
</evidence>
<dbReference type="PANTHER" id="PTHR43633:SF1">
    <property type="entry name" value="ALCOHOL DEHYDROGENASE YQHD"/>
    <property type="match status" value="1"/>
</dbReference>
<dbReference type="PANTHER" id="PTHR43633">
    <property type="entry name" value="ALCOHOL DEHYDROGENASE YQHD"/>
    <property type="match status" value="1"/>
</dbReference>
<keyword evidence="5" id="KW-1185">Reference proteome</keyword>
<dbReference type="EMBL" id="JAFBDQ010000004">
    <property type="protein sequence ID" value="MBM7556115.1"/>
    <property type="molecule type" value="Genomic_DNA"/>
</dbReference>
<dbReference type="InterPro" id="IPR044731">
    <property type="entry name" value="BDH-like"/>
</dbReference>
<evidence type="ECO:0000313" key="4">
    <source>
        <dbReference type="EMBL" id="MBM7556115.1"/>
    </source>
</evidence>
<dbReference type="PROSITE" id="PS00060">
    <property type="entry name" value="ADH_IRON_2"/>
    <property type="match status" value="1"/>
</dbReference>
<dbReference type="Pfam" id="PF00465">
    <property type="entry name" value="Fe-ADH"/>
    <property type="match status" value="1"/>
</dbReference>
<dbReference type="GO" id="GO:1990002">
    <property type="term" value="F:methylglyoxal reductase (NADPH) (acetol producing) activity"/>
    <property type="evidence" value="ECO:0007669"/>
    <property type="project" value="TreeGrafter"/>
</dbReference>
<comment type="caution">
    <text evidence="4">The sequence shown here is derived from an EMBL/GenBank/DDBJ whole genome shotgun (WGS) entry which is preliminary data.</text>
</comment>
<keyword evidence="1" id="KW-0560">Oxidoreductase</keyword>
<dbReference type="AlphaFoldDB" id="A0A939BMC8"/>
<dbReference type="Gene3D" id="3.40.50.1970">
    <property type="match status" value="1"/>
</dbReference>
<accession>A0A939BMC8</accession>
<feature type="domain" description="Fe-containing alcohol dehydrogenase-like C-terminal" evidence="3">
    <location>
        <begin position="188"/>
        <end position="384"/>
    </location>
</feature>
<reference evidence="4" key="1">
    <citation type="submission" date="2021-01" db="EMBL/GenBank/DDBJ databases">
        <title>Genomic Encyclopedia of Type Strains, Phase IV (KMG-IV): sequencing the most valuable type-strain genomes for metagenomic binning, comparative biology and taxonomic classification.</title>
        <authorList>
            <person name="Goeker M."/>
        </authorList>
    </citation>
    <scope>NUCLEOTIDE SEQUENCE</scope>
    <source>
        <strain evidence="4">DSM 23230</strain>
    </source>
</reference>
<feature type="domain" description="Alcohol dehydrogenase iron-type/glycerol dehydrogenase GldA" evidence="2">
    <location>
        <begin position="10"/>
        <end position="177"/>
    </location>
</feature>
<evidence type="ECO:0000256" key="1">
    <source>
        <dbReference type="ARBA" id="ARBA00023002"/>
    </source>
</evidence>
<dbReference type="Pfam" id="PF25137">
    <property type="entry name" value="ADH_Fe_C"/>
    <property type="match status" value="1"/>
</dbReference>
<dbReference type="GO" id="GO:0046872">
    <property type="term" value="F:metal ion binding"/>
    <property type="evidence" value="ECO:0007669"/>
    <property type="project" value="InterPro"/>
</dbReference>
<dbReference type="CDD" id="cd08187">
    <property type="entry name" value="BDH"/>
    <property type="match status" value="1"/>
</dbReference>
<dbReference type="Gene3D" id="1.20.1090.10">
    <property type="entry name" value="Dehydroquinate synthase-like - alpha domain"/>
    <property type="match status" value="1"/>
</dbReference>
<dbReference type="GO" id="GO:0008106">
    <property type="term" value="F:alcohol dehydrogenase (NADP+) activity"/>
    <property type="evidence" value="ECO:0007669"/>
    <property type="project" value="TreeGrafter"/>
</dbReference>
<dbReference type="FunFam" id="3.40.50.1970:FF:000003">
    <property type="entry name" value="Alcohol dehydrogenase, iron-containing"/>
    <property type="match status" value="1"/>
</dbReference>
<organism evidence="4 5">
    <name type="scientific">Halanaerobacter jeridensis</name>
    <dbReference type="NCBI Taxonomy" id="706427"/>
    <lineage>
        <taxon>Bacteria</taxon>
        <taxon>Bacillati</taxon>
        <taxon>Bacillota</taxon>
        <taxon>Clostridia</taxon>
        <taxon>Halanaerobiales</taxon>
        <taxon>Halobacteroidaceae</taxon>
        <taxon>Halanaerobacter</taxon>
    </lineage>
</organism>
<dbReference type="GO" id="GO:0005829">
    <property type="term" value="C:cytosol"/>
    <property type="evidence" value="ECO:0007669"/>
    <property type="project" value="TreeGrafter"/>
</dbReference>
<dbReference type="InterPro" id="IPR001670">
    <property type="entry name" value="ADH_Fe/GldA"/>
</dbReference>
<protein>
    <submittedName>
        <fullName evidence="4">Alcohol dehydrogenase YqhD (Iron-dependent ADH family)</fullName>
    </submittedName>
</protein>
<gene>
    <name evidence="4" type="ORF">JOC47_000951</name>
</gene>
<dbReference type="InterPro" id="IPR056798">
    <property type="entry name" value="ADH_Fe_C"/>
</dbReference>
<evidence type="ECO:0000259" key="3">
    <source>
        <dbReference type="Pfam" id="PF25137"/>
    </source>
</evidence>
<dbReference type="SUPFAM" id="SSF56796">
    <property type="entry name" value="Dehydroquinate synthase-like"/>
    <property type="match status" value="1"/>
</dbReference>